<dbReference type="Proteomes" id="UP000618733">
    <property type="component" value="Unassembled WGS sequence"/>
</dbReference>
<dbReference type="PANTHER" id="PTHR35273:SF2">
    <property type="entry name" value="ALPHA-GALACTOSIDASE"/>
    <property type="match status" value="1"/>
</dbReference>
<dbReference type="InterPro" id="IPR017853">
    <property type="entry name" value="GH"/>
</dbReference>
<sequence length="285" mass="30629">MNLLTRAFRRLAWIGVVVLLAVGVSGCATPSVPQAGTEHGGGAPHSWEAFPENARFDYQLGGAYVPPSGTAVVVRDRGAKPEPGLYSVCYINAFQTQPGEQAKWPAALLLRDAKGVVADPDWPDEVLLDTSTPEKRERIVDRVGEWIRGCASGGFQAVEFDNLDSFVRSGGRLSFTNNLLAAKELASTAHQAGLAAGQKNAAEHTSELREVAGFDFAVSEECAAFDECGSYTSVYGGAVIDIEYADALPRSFEVMCSDPESPASMILRDRKLLTSGDPSHLYRRC</sequence>
<dbReference type="AlphaFoldDB" id="A0A934QCE5"/>
<organism evidence="2 3">
    <name type="scientific">Leucobacter edaphi</name>
    <dbReference type="NCBI Taxonomy" id="2796472"/>
    <lineage>
        <taxon>Bacteria</taxon>
        <taxon>Bacillati</taxon>
        <taxon>Actinomycetota</taxon>
        <taxon>Actinomycetes</taxon>
        <taxon>Micrococcales</taxon>
        <taxon>Microbacteriaceae</taxon>
        <taxon>Leucobacter</taxon>
    </lineage>
</organism>
<feature type="domain" description="Glycoside-hydrolase family GH114 TIM-barrel" evidence="1">
    <location>
        <begin position="56"/>
        <end position="272"/>
    </location>
</feature>
<evidence type="ECO:0000313" key="2">
    <source>
        <dbReference type="EMBL" id="MBK0420502.1"/>
    </source>
</evidence>
<comment type="caution">
    <text evidence="2">The sequence shown here is derived from an EMBL/GenBank/DDBJ whole genome shotgun (WGS) entry which is preliminary data.</text>
</comment>
<reference evidence="2" key="1">
    <citation type="submission" date="2020-12" db="EMBL/GenBank/DDBJ databases">
        <title>Leucobacter sp. CAS2, isolated from Chromium sludge.</title>
        <authorList>
            <person name="Xu Z."/>
        </authorList>
    </citation>
    <scope>NUCLEOTIDE SEQUENCE</scope>
    <source>
        <strain evidence="2">CSA2</strain>
    </source>
</reference>
<dbReference type="EMBL" id="JAEHOI010000001">
    <property type="protein sequence ID" value="MBK0420502.1"/>
    <property type="molecule type" value="Genomic_DNA"/>
</dbReference>
<evidence type="ECO:0000313" key="3">
    <source>
        <dbReference type="Proteomes" id="UP000618733"/>
    </source>
</evidence>
<proteinExistence type="predicted"/>
<gene>
    <name evidence="2" type="ORF">JD292_00170</name>
</gene>
<dbReference type="Pfam" id="PF03537">
    <property type="entry name" value="Glyco_hydro_114"/>
    <property type="match status" value="1"/>
</dbReference>
<keyword evidence="3" id="KW-1185">Reference proteome</keyword>
<dbReference type="InterPro" id="IPR004352">
    <property type="entry name" value="GH114_TIM-barrel"/>
</dbReference>
<accession>A0A934QCE5</accession>
<dbReference type="SUPFAM" id="SSF51445">
    <property type="entry name" value="(Trans)glycosidases"/>
    <property type="match status" value="1"/>
</dbReference>
<dbReference type="InterPro" id="IPR013785">
    <property type="entry name" value="Aldolase_TIM"/>
</dbReference>
<evidence type="ECO:0000259" key="1">
    <source>
        <dbReference type="Pfam" id="PF03537"/>
    </source>
</evidence>
<protein>
    <submittedName>
        <fullName evidence="2">Endo alpha-1,4 polygalactosaminidase</fullName>
    </submittedName>
</protein>
<dbReference type="RefSeq" id="WP_200130726.1">
    <property type="nucleotide sequence ID" value="NZ_JAEHOI010000001.1"/>
</dbReference>
<dbReference type="PANTHER" id="PTHR35273">
    <property type="entry name" value="ALPHA-1,4 POLYGALACTOSAMINIDASE, PUTATIVE (AFU_ORTHOLOGUE AFUA_3G07890)-RELATED"/>
    <property type="match status" value="1"/>
</dbReference>
<dbReference type="PROSITE" id="PS51257">
    <property type="entry name" value="PROKAR_LIPOPROTEIN"/>
    <property type="match status" value="1"/>
</dbReference>
<name>A0A934QCE5_9MICO</name>
<dbReference type="Gene3D" id="3.20.20.70">
    <property type="entry name" value="Aldolase class I"/>
    <property type="match status" value="1"/>
</dbReference>